<dbReference type="KEGG" id="spu:100887893"/>
<feature type="domain" description="Major facilitator superfamily (MFS) profile" evidence="10">
    <location>
        <begin position="224"/>
        <end position="620"/>
    </location>
</feature>
<keyword evidence="7 9" id="KW-0472">Membrane</keyword>
<feature type="transmembrane region" description="Helical" evidence="9">
    <location>
        <begin position="285"/>
        <end position="305"/>
    </location>
</feature>
<feature type="transmembrane region" description="Helical" evidence="9">
    <location>
        <begin position="258"/>
        <end position="278"/>
    </location>
</feature>
<evidence type="ECO:0000313" key="12">
    <source>
        <dbReference type="Proteomes" id="UP000007110"/>
    </source>
</evidence>
<protein>
    <recommendedName>
        <fullName evidence="10">Major facilitator superfamily (MFS) profile domain-containing protein</fullName>
    </recommendedName>
</protein>
<evidence type="ECO:0000259" key="10">
    <source>
        <dbReference type="PROSITE" id="PS50850"/>
    </source>
</evidence>
<dbReference type="InterPro" id="IPR050930">
    <property type="entry name" value="MFS_Vesicular_Transporter"/>
</dbReference>
<dbReference type="Pfam" id="PF07690">
    <property type="entry name" value="MFS_1"/>
    <property type="match status" value="2"/>
</dbReference>
<evidence type="ECO:0000256" key="2">
    <source>
        <dbReference type="ARBA" id="ARBA00006829"/>
    </source>
</evidence>
<dbReference type="InterPro" id="IPR001958">
    <property type="entry name" value="Tet-R_TetA/multi-R_MdtG-like"/>
</dbReference>
<reference evidence="12" key="1">
    <citation type="submission" date="2015-02" db="EMBL/GenBank/DDBJ databases">
        <title>Genome sequencing for Strongylocentrotus purpuratus.</title>
        <authorList>
            <person name="Murali S."/>
            <person name="Liu Y."/>
            <person name="Vee V."/>
            <person name="English A."/>
            <person name="Wang M."/>
            <person name="Skinner E."/>
            <person name="Han Y."/>
            <person name="Muzny D.M."/>
            <person name="Worley K.C."/>
            <person name="Gibbs R.A."/>
        </authorList>
    </citation>
    <scope>NUCLEOTIDE SEQUENCE</scope>
</reference>
<evidence type="ECO:0000256" key="5">
    <source>
        <dbReference type="ARBA" id="ARBA00022775"/>
    </source>
</evidence>
<dbReference type="GO" id="GO:0022857">
    <property type="term" value="F:transmembrane transporter activity"/>
    <property type="evidence" value="ECO:0000318"/>
    <property type="project" value="GO_Central"/>
</dbReference>
<organism evidence="11 12">
    <name type="scientific">Strongylocentrotus purpuratus</name>
    <name type="common">Purple sea urchin</name>
    <dbReference type="NCBI Taxonomy" id="7668"/>
    <lineage>
        <taxon>Eukaryota</taxon>
        <taxon>Metazoa</taxon>
        <taxon>Echinodermata</taxon>
        <taxon>Eleutherozoa</taxon>
        <taxon>Echinozoa</taxon>
        <taxon>Echinoidea</taxon>
        <taxon>Euechinoidea</taxon>
        <taxon>Echinacea</taxon>
        <taxon>Camarodonta</taxon>
        <taxon>Echinidea</taxon>
        <taxon>Strongylocentrotidae</taxon>
        <taxon>Strongylocentrotus</taxon>
    </lineage>
</organism>
<feature type="transmembrane region" description="Helical" evidence="9">
    <location>
        <begin position="493"/>
        <end position="515"/>
    </location>
</feature>
<evidence type="ECO:0000256" key="8">
    <source>
        <dbReference type="SAM" id="MobiDB-lite"/>
    </source>
</evidence>
<dbReference type="InterPro" id="IPR036259">
    <property type="entry name" value="MFS_trans_sf"/>
</dbReference>
<dbReference type="SUPFAM" id="SSF103473">
    <property type="entry name" value="MFS general substrate transporter"/>
    <property type="match status" value="1"/>
</dbReference>
<dbReference type="PANTHER" id="PTHR23506">
    <property type="entry name" value="GH10249P"/>
    <property type="match status" value="1"/>
</dbReference>
<dbReference type="InParanoid" id="A0A7M7N5B4"/>
<feature type="transmembrane region" description="Helical" evidence="9">
    <location>
        <begin position="388"/>
        <end position="410"/>
    </location>
</feature>
<evidence type="ECO:0000256" key="1">
    <source>
        <dbReference type="ARBA" id="ARBA00004141"/>
    </source>
</evidence>
<feature type="region of interest" description="Disordered" evidence="8">
    <location>
        <begin position="111"/>
        <end position="212"/>
    </location>
</feature>
<dbReference type="GeneID" id="100887893"/>
<evidence type="ECO:0000313" key="11">
    <source>
        <dbReference type="EnsemblMetazoa" id="XP_030830750"/>
    </source>
</evidence>
<evidence type="ECO:0000256" key="4">
    <source>
        <dbReference type="ARBA" id="ARBA00022692"/>
    </source>
</evidence>
<dbReference type="InterPro" id="IPR011701">
    <property type="entry name" value="MFS"/>
</dbReference>
<dbReference type="OMA" id="FIIGTNC"/>
<feature type="transmembrane region" description="Helical" evidence="9">
    <location>
        <begin position="355"/>
        <end position="376"/>
    </location>
</feature>
<feature type="transmembrane region" description="Helical" evidence="9">
    <location>
        <begin position="460"/>
        <end position="481"/>
    </location>
</feature>
<dbReference type="PROSITE" id="PS50850">
    <property type="entry name" value="MFS"/>
    <property type="match status" value="1"/>
</dbReference>
<dbReference type="OrthoDB" id="446368at2759"/>
<evidence type="ECO:0000256" key="9">
    <source>
        <dbReference type="SAM" id="Phobius"/>
    </source>
</evidence>
<accession>A0A7M7N5B4</accession>
<keyword evidence="3" id="KW-0813">Transport</keyword>
<dbReference type="PRINTS" id="PR01035">
    <property type="entry name" value="TCRTETA"/>
</dbReference>
<feature type="transmembrane region" description="Helical" evidence="9">
    <location>
        <begin position="422"/>
        <end position="445"/>
    </location>
</feature>
<keyword evidence="12" id="KW-1185">Reference proteome</keyword>
<keyword evidence="5" id="KW-0532">Neurotransmitter transport</keyword>
<dbReference type="GO" id="GO:0016020">
    <property type="term" value="C:membrane"/>
    <property type="evidence" value="ECO:0007669"/>
    <property type="project" value="UniProtKB-SubCell"/>
</dbReference>
<name>A0A7M7N5B4_STRPU</name>
<dbReference type="Gene3D" id="1.20.1250.20">
    <property type="entry name" value="MFS general substrate transporter like domains"/>
    <property type="match status" value="2"/>
</dbReference>
<feature type="compositionally biased region" description="Basic and acidic residues" evidence="8">
    <location>
        <begin position="196"/>
        <end position="212"/>
    </location>
</feature>
<dbReference type="EnsemblMetazoa" id="XM_030974890">
    <property type="protein sequence ID" value="XP_030830750"/>
    <property type="gene ID" value="LOC100887893"/>
</dbReference>
<feature type="region of interest" description="Disordered" evidence="8">
    <location>
        <begin position="1"/>
        <end position="52"/>
    </location>
</feature>
<comment type="subcellular location">
    <subcellularLocation>
        <location evidence="1">Membrane</location>
        <topology evidence="1">Multi-pass membrane protein</topology>
    </subcellularLocation>
</comment>
<feature type="compositionally biased region" description="Polar residues" evidence="8">
    <location>
        <begin position="1"/>
        <end position="18"/>
    </location>
</feature>
<keyword evidence="4 9" id="KW-0812">Transmembrane</keyword>
<dbReference type="AlphaFoldDB" id="A0A7M7N5B4"/>
<evidence type="ECO:0000256" key="3">
    <source>
        <dbReference type="ARBA" id="ARBA00022448"/>
    </source>
</evidence>
<feature type="transmembrane region" description="Helical" evidence="9">
    <location>
        <begin position="317"/>
        <end position="343"/>
    </location>
</feature>
<dbReference type="RefSeq" id="XP_030830750.1">
    <property type="nucleotide sequence ID" value="XM_030974890.1"/>
</dbReference>
<feature type="transmembrane region" description="Helical" evidence="9">
    <location>
        <begin position="563"/>
        <end position="583"/>
    </location>
</feature>
<feature type="compositionally biased region" description="Polar residues" evidence="8">
    <location>
        <begin position="138"/>
        <end position="195"/>
    </location>
</feature>
<dbReference type="PANTHER" id="PTHR23506:SF26">
    <property type="entry name" value="MFS-TYPE TRANSPORTER SLC18B1"/>
    <property type="match status" value="1"/>
</dbReference>
<feature type="transmembrane region" description="Helical" evidence="9">
    <location>
        <begin position="521"/>
        <end position="543"/>
    </location>
</feature>
<sequence length="656" mass="70391">MDLQIQQDETFPVQSAMTGGSGQYDEILTDQSSSRASPGESGHGLDQSEDSAKDFYRFSENVNQTSAKSVCSKDIDGLSFTYENNQQSDYVTGPHEESPENVHLHDSAVTEQTEVISSDDSTCSPSITSPLISDESRTSIQDTNQSRTSIQDTNQSEDSSSRLDSGINQSEDSSSRFDSGINQVEHNGDGSNSSYQRDERSKSASEEDEVLKEPSKLTKSQVLIFISLAVSIFLDQASFSVLAPFFPREAKEKGVSGLQIGFIFGAFALVNVIFSPIFGKFLPRLGAKFTFVSGVWIVAGCNILFGFCDEIKSTSTFVIFCYVTRCTAAVGTAAGVTATYTIAAQTFPDHVAQTVGLMETFGGLGYMVGPVIGGFLYEVGGNDYKIPFIVLGCADMVCVFLNLALLPSIGNDGTKTGSITKFLSIPSVWPVGLSIFVGSASFGFLDPTLSLHVAQFTESAMVVGLLFLLSGGCYALSSPLWGWMAEKLNISRLMIIIGTIMSGGAFLLMGPSPLLNLPNELWIICVSLALCGIFLSASVICSFNDYLISASNHGFPDDMSTQAVVSGIFTSLLALGNFVGPSLGGLVVHLYSFDWSVTVIGGIQVVVAIIVALFTLSEFCCQNRRRPTPLPTRVMASVNEEDLVQDSMEPLLKGHV</sequence>
<reference evidence="11" key="2">
    <citation type="submission" date="2021-01" db="UniProtKB">
        <authorList>
            <consortium name="EnsemblMetazoa"/>
        </authorList>
    </citation>
    <scope>IDENTIFICATION</scope>
</reference>
<proteinExistence type="inferred from homology"/>
<comment type="similarity">
    <text evidence="2">Belongs to the major facilitator superfamily. Vesicular transporter family.</text>
</comment>
<feature type="compositionally biased region" description="Polar residues" evidence="8">
    <location>
        <begin position="111"/>
        <end position="131"/>
    </location>
</feature>
<keyword evidence="6 9" id="KW-1133">Transmembrane helix</keyword>
<feature type="transmembrane region" description="Helical" evidence="9">
    <location>
        <begin position="595"/>
        <end position="616"/>
    </location>
</feature>
<feature type="transmembrane region" description="Helical" evidence="9">
    <location>
        <begin position="222"/>
        <end position="246"/>
    </location>
</feature>
<evidence type="ECO:0000256" key="7">
    <source>
        <dbReference type="ARBA" id="ARBA00023136"/>
    </source>
</evidence>
<dbReference type="Proteomes" id="UP000007110">
    <property type="component" value="Unassembled WGS sequence"/>
</dbReference>
<dbReference type="InterPro" id="IPR020846">
    <property type="entry name" value="MFS_dom"/>
</dbReference>
<evidence type="ECO:0000256" key="6">
    <source>
        <dbReference type="ARBA" id="ARBA00022989"/>
    </source>
</evidence>